<dbReference type="GO" id="GO:0003899">
    <property type="term" value="F:DNA-directed RNA polymerase activity"/>
    <property type="evidence" value="ECO:0007669"/>
    <property type="project" value="InterPro"/>
</dbReference>
<proteinExistence type="predicted"/>
<dbReference type="KEGG" id="lsz:JCM16776_0277"/>
<dbReference type="OrthoDB" id="90552at2"/>
<sequence>MKKEKITIDELLTKVSNKYELAIISGKIAKKEFAKGKSKSEIMDEVFKDIMEDEVVIIREKNEEN</sequence>
<keyword evidence="1" id="KW-0240">DNA-directed RNA polymerase</keyword>
<accession>A0A510JL71</accession>
<protein>
    <recommendedName>
        <fullName evidence="5">DNA-directed RNA polymerase</fullName>
    </recommendedName>
</protein>
<dbReference type="InterPro" id="IPR036161">
    <property type="entry name" value="RPB6/omega-like_sf"/>
</dbReference>
<evidence type="ECO:0008006" key="5">
    <source>
        <dbReference type="Google" id="ProtNLM"/>
    </source>
</evidence>
<dbReference type="STRING" id="1122172.GCA_000373045_01342"/>
<evidence type="ECO:0000313" key="4">
    <source>
        <dbReference type="Proteomes" id="UP000322617"/>
    </source>
</evidence>
<dbReference type="GO" id="GO:0000428">
    <property type="term" value="C:DNA-directed RNA polymerase complex"/>
    <property type="evidence" value="ECO:0007669"/>
    <property type="project" value="UniProtKB-KW"/>
</dbReference>
<keyword evidence="4" id="KW-1185">Reference proteome</keyword>
<dbReference type="RefSeq" id="WP_018450965.1">
    <property type="nucleotide sequence ID" value="NZ_AP019827.1"/>
</dbReference>
<reference evidence="3 4" key="1">
    <citation type="submission" date="2019-07" db="EMBL/GenBank/DDBJ databases">
        <title>Complete Genome Sequence of Leptotrichia shahii Strain JCM 16776.</title>
        <authorList>
            <person name="Watanabe S."/>
            <person name="Cui L."/>
        </authorList>
    </citation>
    <scope>NUCLEOTIDE SEQUENCE [LARGE SCALE GENOMIC DNA]</scope>
    <source>
        <strain evidence="3 4">JCM16776</strain>
    </source>
</reference>
<dbReference type="SUPFAM" id="SSF63562">
    <property type="entry name" value="RPB6/omega subunit-like"/>
    <property type="match status" value="1"/>
</dbReference>
<keyword evidence="2" id="KW-0804">Transcription</keyword>
<dbReference type="GO" id="GO:0006351">
    <property type="term" value="P:DNA-templated transcription"/>
    <property type="evidence" value="ECO:0007669"/>
    <property type="project" value="InterPro"/>
</dbReference>
<evidence type="ECO:0000256" key="1">
    <source>
        <dbReference type="ARBA" id="ARBA00022478"/>
    </source>
</evidence>
<organism evidence="3 4">
    <name type="scientific">Leptotrichia shahii</name>
    <dbReference type="NCBI Taxonomy" id="157691"/>
    <lineage>
        <taxon>Bacteria</taxon>
        <taxon>Fusobacteriati</taxon>
        <taxon>Fusobacteriota</taxon>
        <taxon>Fusobacteriia</taxon>
        <taxon>Fusobacteriales</taxon>
        <taxon>Leptotrichiaceae</taxon>
        <taxon>Leptotrichia</taxon>
    </lineage>
</organism>
<dbReference type="EMBL" id="AP019827">
    <property type="protein sequence ID" value="BBM40072.1"/>
    <property type="molecule type" value="Genomic_DNA"/>
</dbReference>
<evidence type="ECO:0000313" key="3">
    <source>
        <dbReference type="EMBL" id="BBM40072.1"/>
    </source>
</evidence>
<gene>
    <name evidence="3" type="ORF">JCM16776_0277</name>
</gene>
<evidence type="ECO:0000256" key="2">
    <source>
        <dbReference type="ARBA" id="ARBA00023163"/>
    </source>
</evidence>
<dbReference type="AlphaFoldDB" id="A0A510JL71"/>
<name>A0A510JL71_9FUSO</name>
<dbReference type="GO" id="GO:0003677">
    <property type="term" value="F:DNA binding"/>
    <property type="evidence" value="ECO:0007669"/>
    <property type="project" value="InterPro"/>
</dbReference>
<dbReference type="Proteomes" id="UP000322617">
    <property type="component" value="Chromosome"/>
</dbReference>